<dbReference type="AlphaFoldDB" id="A0A161X2H8"/>
<dbReference type="STRING" id="1573173.A0A161X2H8"/>
<evidence type="ECO:0000313" key="2">
    <source>
        <dbReference type="EMBL" id="KZL87886.1"/>
    </source>
</evidence>
<organism evidence="2 3">
    <name type="scientific">Colletotrichum incanum</name>
    <name type="common">Soybean anthracnose fungus</name>
    <dbReference type="NCBI Taxonomy" id="1573173"/>
    <lineage>
        <taxon>Eukaryota</taxon>
        <taxon>Fungi</taxon>
        <taxon>Dikarya</taxon>
        <taxon>Ascomycota</taxon>
        <taxon>Pezizomycotina</taxon>
        <taxon>Sordariomycetes</taxon>
        <taxon>Hypocreomycetidae</taxon>
        <taxon>Glomerellales</taxon>
        <taxon>Glomerellaceae</taxon>
        <taxon>Colletotrichum</taxon>
        <taxon>Colletotrichum spaethianum species complex</taxon>
    </lineage>
</organism>
<dbReference type="SUPFAM" id="SSF56112">
    <property type="entry name" value="Protein kinase-like (PK-like)"/>
    <property type="match status" value="1"/>
</dbReference>
<protein>
    <recommendedName>
        <fullName evidence="1">Aminoglycoside phosphotransferase domain-containing protein</fullName>
    </recommendedName>
</protein>
<reference evidence="2 3" key="1">
    <citation type="submission" date="2015-06" db="EMBL/GenBank/DDBJ databases">
        <title>Survival trade-offs in plant roots during colonization by closely related pathogenic and mutualistic fungi.</title>
        <authorList>
            <person name="Hacquard S."/>
            <person name="Kracher B."/>
            <person name="Hiruma K."/>
            <person name="Weinman A."/>
            <person name="Muench P."/>
            <person name="Garrido Oter R."/>
            <person name="Ver Loren van Themaat E."/>
            <person name="Dallerey J.-F."/>
            <person name="Damm U."/>
            <person name="Henrissat B."/>
            <person name="Lespinet O."/>
            <person name="Thon M."/>
            <person name="Kemen E."/>
            <person name="McHardy A.C."/>
            <person name="Schulze-Lefert P."/>
            <person name="O'Connell R.J."/>
        </authorList>
    </citation>
    <scope>NUCLEOTIDE SEQUENCE [LARGE SCALE GENOMIC DNA]</scope>
    <source>
        <strain evidence="2 3">MAFF 238704</strain>
    </source>
</reference>
<evidence type="ECO:0000313" key="3">
    <source>
        <dbReference type="Proteomes" id="UP000076584"/>
    </source>
</evidence>
<dbReference type="InterPro" id="IPR011009">
    <property type="entry name" value="Kinase-like_dom_sf"/>
</dbReference>
<dbReference type="PANTHER" id="PTHR21310:SF13">
    <property type="entry name" value="AMINOGLYCOSIDE PHOSPHOTRANSFERASE DOMAIN-CONTAINING PROTEIN"/>
    <property type="match status" value="1"/>
</dbReference>
<dbReference type="Gene3D" id="3.30.200.20">
    <property type="entry name" value="Phosphorylase Kinase, domain 1"/>
    <property type="match status" value="1"/>
</dbReference>
<evidence type="ECO:0000259" key="1">
    <source>
        <dbReference type="Pfam" id="PF01636"/>
    </source>
</evidence>
<sequence length="398" mass="44544">MANPAAHLPPLLTPDDLLAFTISLSLPPPTRTEPLAVTASFHRIYLLHFPPSAAAALAPARANADGTTTLVLRVSGPHLPRIKTENEVAMMRWVRENTSVPVPAVVRWDSGCGNVLGYEFTLLERVPGRSADKVFWALGERQRKRMVGEIVGFLAELWEKSTSVWRHVGGLRVDEGGEVAPGPVVDEWFWMVPDVEQYWPGGEESPETLNPIGGAFSGWAEHLDKSVEKYVYAIERHPSLEWMRNLVPRLEKYREYVREHAEELDDTRYVLSHRDLHLANVMVDEEGVVMGLLDWEFGAVVPGPRWDPPNAFLYPWGGGGDEAKNERERMRVWAKEICEESGIELEVVAGVPYQGAQETAQRVVNFTRAICEVCPRGEGEKARAWKVALEGELTKLGL</sequence>
<dbReference type="PANTHER" id="PTHR21310">
    <property type="entry name" value="AMINOGLYCOSIDE PHOSPHOTRANSFERASE-RELATED-RELATED"/>
    <property type="match status" value="1"/>
</dbReference>
<dbReference type="InterPro" id="IPR002575">
    <property type="entry name" value="Aminoglycoside_PTrfase"/>
</dbReference>
<dbReference type="EMBL" id="LFIW01000169">
    <property type="protein sequence ID" value="KZL87886.1"/>
    <property type="molecule type" value="Genomic_DNA"/>
</dbReference>
<gene>
    <name evidence="2" type="ORF">CI238_08713</name>
</gene>
<dbReference type="Pfam" id="PF01636">
    <property type="entry name" value="APH"/>
    <property type="match status" value="1"/>
</dbReference>
<name>A0A161X2H8_COLIC</name>
<comment type="caution">
    <text evidence="2">The sequence shown here is derived from an EMBL/GenBank/DDBJ whole genome shotgun (WGS) entry which is preliminary data.</text>
</comment>
<feature type="domain" description="Aminoglycoside phosphotransferase" evidence="1">
    <location>
        <begin position="66"/>
        <end position="297"/>
    </location>
</feature>
<proteinExistence type="predicted"/>
<dbReference type="Gene3D" id="3.90.1200.10">
    <property type="match status" value="1"/>
</dbReference>
<dbReference type="Proteomes" id="UP000076584">
    <property type="component" value="Unassembled WGS sequence"/>
</dbReference>
<keyword evidence="3" id="KW-1185">Reference proteome</keyword>
<dbReference type="InterPro" id="IPR051678">
    <property type="entry name" value="AGP_Transferase"/>
</dbReference>
<accession>A0A161X2H8</accession>